<organism evidence="5 6">
    <name type="scientific">Aliidongia dinghuensis</name>
    <dbReference type="NCBI Taxonomy" id="1867774"/>
    <lineage>
        <taxon>Bacteria</taxon>
        <taxon>Pseudomonadati</taxon>
        <taxon>Pseudomonadota</taxon>
        <taxon>Alphaproteobacteria</taxon>
        <taxon>Rhodospirillales</taxon>
        <taxon>Dongiaceae</taxon>
        <taxon>Aliidongia</taxon>
    </lineage>
</organism>
<dbReference type="AlphaFoldDB" id="A0A8J2YZE2"/>
<evidence type="ECO:0000259" key="4">
    <source>
        <dbReference type="PROSITE" id="PS51168"/>
    </source>
</evidence>
<reference evidence="5" key="1">
    <citation type="journal article" date="2014" name="Int. J. Syst. Evol. Microbiol.">
        <title>Complete genome sequence of Corynebacterium casei LMG S-19264T (=DSM 44701T), isolated from a smear-ripened cheese.</title>
        <authorList>
            <consortium name="US DOE Joint Genome Institute (JGI-PGF)"/>
            <person name="Walter F."/>
            <person name="Albersmeier A."/>
            <person name="Kalinowski J."/>
            <person name="Ruckert C."/>
        </authorList>
    </citation>
    <scope>NUCLEOTIDE SEQUENCE</scope>
    <source>
        <strain evidence="5">CGMCC 1.15725</strain>
    </source>
</reference>
<dbReference type="GO" id="GO:0009094">
    <property type="term" value="P:L-phenylalanine biosynthetic process"/>
    <property type="evidence" value="ECO:0007669"/>
    <property type="project" value="InterPro"/>
</dbReference>
<dbReference type="GO" id="GO:0005737">
    <property type="term" value="C:cytoplasm"/>
    <property type="evidence" value="ECO:0007669"/>
    <property type="project" value="InterPro"/>
</dbReference>
<dbReference type="GO" id="GO:0009697">
    <property type="term" value="P:salicylic acid biosynthetic process"/>
    <property type="evidence" value="ECO:0007669"/>
    <property type="project" value="TreeGrafter"/>
</dbReference>
<evidence type="ECO:0000256" key="3">
    <source>
        <dbReference type="SAM" id="Coils"/>
    </source>
</evidence>
<dbReference type="Pfam" id="PF01817">
    <property type="entry name" value="CM_2"/>
    <property type="match status" value="1"/>
</dbReference>
<reference evidence="5" key="2">
    <citation type="submission" date="2020-09" db="EMBL/GenBank/DDBJ databases">
        <authorList>
            <person name="Sun Q."/>
            <person name="Zhou Y."/>
        </authorList>
    </citation>
    <scope>NUCLEOTIDE SEQUENCE</scope>
    <source>
        <strain evidence="5">CGMCC 1.15725</strain>
    </source>
</reference>
<sequence length="290" mass="31665">MLDFPIMDSETSLDSLRQKIDQIDDQLHDLLIERTSLVEEIRSRKSRNGTPVIQPAREAAIFRRLAGRHRGPFPLGAVHRIWREIITAITALQQPIAVAVHVPDDQPGAWDAARDHYGSQVPMTPYSTISQVIRAVSERSATIGVLPMPTEDEADPWWRQLMSRDAGAPRIIGRLPFAGRGNARTGRDAVAIACQAVEPASCDRTFIVVEVPAQISRARLQSCLSAAGFQCDLLAAWASDGLSLALAELRGAVAPDDARLADLSAQLGEPIDRLFHLGGYAEPFVTTPRA</sequence>
<dbReference type="EMBL" id="BMJQ01000016">
    <property type="protein sequence ID" value="GGF40165.1"/>
    <property type="molecule type" value="Genomic_DNA"/>
</dbReference>
<evidence type="ECO:0000313" key="5">
    <source>
        <dbReference type="EMBL" id="GGF40165.1"/>
    </source>
</evidence>
<feature type="coiled-coil region" evidence="3">
    <location>
        <begin position="6"/>
        <end position="33"/>
    </location>
</feature>
<name>A0A8J2YZE2_9PROT</name>
<dbReference type="Gene3D" id="1.20.59.10">
    <property type="entry name" value="Chorismate mutase"/>
    <property type="match status" value="1"/>
</dbReference>
<dbReference type="InterPro" id="IPR010957">
    <property type="entry name" value="G/b/e-P-prot_chorismate_mutase"/>
</dbReference>
<dbReference type="InterPro" id="IPR051331">
    <property type="entry name" value="Chorismate_mutase-related"/>
</dbReference>
<dbReference type="EC" id="5.4.99.5" evidence="1"/>
<keyword evidence="3" id="KW-0175">Coiled coil</keyword>
<keyword evidence="2" id="KW-0413">Isomerase</keyword>
<protein>
    <recommendedName>
        <fullName evidence="1">chorismate mutase</fullName>
        <ecNumber evidence="1">5.4.99.5</ecNumber>
    </recommendedName>
</protein>
<gene>
    <name evidence="5" type="ORF">GCM10011611_53220</name>
</gene>
<dbReference type="PROSITE" id="PS51168">
    <property type="entry name" value="CHORISMATE_MUT_2"/>
    <property type="match status" value="1"/>
</dbReference>
<dbReference type="GO" id="GO:0004106">
    <property type="term" value="F:chorismate mutase activity"/>
    <property type="evidence" value="ECO:0007669"/>
    <property type="project" value="UniProtKB-EC"/>
</dbReference>
<evidence type="ECO:0000313" key="6">
    <source>
        <dbReference type="Proteomes" id="UP000646365"/>
    </source>
</evidence>
<dbReference type="SMART" id="SM00830">
    <property type="entry name" value="CM_2"/>
    <property type="match status" value="1"/>
</dbReference>
<dbReference type="GO" id="GO:0046417">
    <property type="term" value="P:chorismate metabolic process"/>
    <property type="evidence" value="ECO:0007669"/>
    <property type="project" value="InterPro"/>
</dbReference>
<dbReference type="InterPro" id="IPR002701">
    <property type="entry name" value="CM_II_prokaryot"/>
</dbReference>
<dbReference type="InterPro" id="IPR036979">
    <property type="entry name" value="CM_dom_sf"/>
</dbReference>
<dbReference type="NCBIfam" id="TIGR01807">
    <property type="entry name" value="CM_P2"/>
    <property type="match status" value="1"/>
</dbReference>
<keyword evidence="6" id="KW-1185">Reference proteome</keyword>
<comment type="caution">
    <text evidence="5">The sequence shown here is derived from an EMBL/GenBank/DDBJ whole genome shotgun (WGS) entry which is preliminary data.</text>
</comment>
<dbReference type="PANTHER" id="PTHR38041:SF1">
    <property type="entry name" value="CHORISMATE MUTASE"/>
    <property type="match status" value="1"/>
</dbReference>
<feature type="domain" description="Chorismate mutase" evidence="4">
    <location>
        <begin position="7"/>
        <end position="97"/>
    </location>
</feature>
<evidence type="ECO:0000256" key="2">
    <source>
        <dbReference type="ARBA" id="ARBA00023235"/>
    </source>
</evidence>
<dbReference type="SUPFAM" id="SSF48600">
    <property type="entry name" value="Chorismate mutase II"/>
    <property type="match status" value="1"/>
</dbReference>
<dbReference type="Proteomes" id="UP000646365">
    <property type="component" value="Unassembled WGS sequence"/>
</dbReference>
<accession>A0A8J2YZE2</accession>
<dbReference type="InterPro" id="IPR036263">
    <property type="entry name" value="Chorismate_II_sf"/>
</dbReference>
<dbReference type="PANTHER" id="PTHR38041">
    <property type="entry name" value="CHORISMATE MUTASE"/>
    <property type="match status" value="1"/>
</dbReference>
<proteinExistence type="predicted"/>
<evidence type="ECO:0000256" key="1">
    <source>
        <dbReference type="ARBA" id="ARBA00012404"/>
    </source>
</evidence>